<dbReference type="InterPro" id="IPR003593">
    <property type="entry name" value="AAA+_ATPase"/>
</dbReference>
<dbReference type="Pfam" id="PF01580">
    <property type="entry name" value="FtsK_SpoIIIE"/>
    <property type="match status" value="1"/>
</dbReference>
<dbReference type="AlphaFoldDB" id="A0A2H0LPB1"/>
<dbReference type="Pfam" id="PF17854">
    <property type="entry name" value="FtsK_alpha"/>
    <property type="match status" value="1"/>
</dbReference>
<name>A0A2H0LPB1_9BACT</name>
<dbReference type="SUPFAM" id="SSF52540">
    <property type="entry name" value="P-loop containing nucleoside triphosphate hydrolases"/>
    <property type="match status" value="1"/>
</dbReference>
<keyword evidence="7" id="KW-0159">Chromosome partition</keyword>
<evidence type="ECO:0000256" key="15">
    <source>
        <dbReference type="SAM" id="MobiDB-lite"/>
    </source>
</evidence>
<dbReference type="InterPro" id="IPR025199">
    <property type="entry name" value="FtsK_4TM"/>
</dbReference>
<keyword evidence="6 14" id="KW-0547">Nucleotide-binding</keyword>
<evidence type="ECO:0000256" key="10">
    <source>
        <dbReference type="ARBA" id="ARBA00023125"/>
    </source>
</evidence>
<keyword evidence="10" id="KW-0238">DNA-binding</keyword>
<dbReference type="PANTHER" id="PTHR22683:SF41">
    <property type="entry name" value="DNA TRANSLOCASE FTSK"/>
    <property type="match status" value="1"/>
</dbReference>
<evidence type="ECO:0000256" key="12">
    <source>
        <dbReference type="ARBA" id="ARBA00023306"/>
    </source>
</evidence>
<keyword evidence="9 16" id="KW-1133">Transmembrane helix</keyword>
<dbReference type="PROSITE" id="PS50901">
    <property type="entry name" value="FTSK"/>
    <property type="match status" value="1"/>
</dbReference>
<dbReference type="GO" id="GO:0005524">
    <property type="term" value="F:ATP binding"/>
    <property type="evidence" value="ECO:0007669"/>
    <property type="project" value="UniProtKB-UniRule"/>
</dbReference>
<evidence type="ECO:0000256" key="1">
    <source>
        <dbReference type="ARBA" id="ARBA00004651"/>
    </source>
</evidence>
<keyword evidence="4 18" id="KW-0132">Cell division</keyword>
<dbReference type="Pfam" id="PF13491">
    <property type="entry name" value="FtsK_4TM"/>
    <property type="match status" value="1"/>
</dbReference>
<dbReference type="InterPro" id="IPR036388">
    <property type="entry name" value="WH-like_DNA-bd_sf"/>
</dbReference>
<dbReference type="InterPro" id="IPR018541">
    <property type="entry name" value="Ftsk_gamma"/>
</dbReference>
<evidence type="ECO:0000256" key="14">
    <source>
        <dbReference type="PROSITE-ProRule" id="PRU00289"/>
    </source>
</evidence>
<proteinExistence type="inferred from homology"/>
<comment type="subcellular location">
    <subcellularLocation>
        <location evidence="1">Cell membrane</location>
        <topology evidence="1">Multi-pass membrane protein</topology>
    </subcellularLocation>
</comment>
<protein>
    <submittedName>
        <fullName evidence="18">Cell division protein FtsK</fullName>
    </submittedName>
</protein>
<accession>A0A2H0LPB1</accession>
<feature type="binding site" evidence="14">
    <location>
        <begin position="435"/>
        <end position="442"/>
    </location>
    <ligand>
        <name>ATP</name>
        <dbReference type="ChEBI" id="CHEBI:30616"/>
    </ligand>
</feature>
<dbReference type="Proteomes" id="UP000230859">
    <property type="component" value="Unassembled WGS sequence"/>
</dbReference>
<evidence type="ECO:0000256" key="8">
    <source>
        <dbReference type="ARBA" id="ARBA00022840"/>
    </source>
</evidence>
<feature type="domain" description="FtsK" evidence="17">
    <location>
        <begin position="418"/>
        <end position="616"/>
    </location>
</feature>
<evidence type="ECO:0000256" key="4">
    <source>
        <dbReference type="ARBA" id="ARBA00022618"/>
    </source>
</evidence>
<evidence type="ECO:0000256" key="5">
    <source>
        <dbReference type="ARBA" id="ARBA00022692"/>
    </source>
</evidence>
<keyword evidence="12" id="KW-0131">Cell cycle</keyword>
<dbReference type="InterPro" id="IPR027417">
    <property type="entry name" value="P-loop_NTPase"/>
</dbReference>
<reference evidence="18 19" key="1">
    <citation type="submission" date="2017-09" db="EMBL/GenBank/DDBJ databases">
        <title>Depth-based differentiation of microbial function through sediment-hosted aquifers and enrichment of novel symbionts in the deep terrestrial subsurface.</title>
        <authorList>
            <person name="Probst A.J."/>
            <person name="Ladd B."/>
            <person name="Jarett J.K."/>
            <person name="Geller-Mcgrath D.E."/>
            <person name="Sieber C.M."/>
            <person name="Emerson J.B."/>
            <person name="Anantharaman K."/>
            <person name="Thomas B.C."/>
            <person name="Malmstrom R."/>
            <person name="Stieglmeier M."/>
            <person name="Klingl A."/>
            <person name="Woyke T."/>
            <person name="Ryan C.M."/>
            <person name="Banfield J.F."/>
        </authorList>
    </citation>
    <scope>NUCLEOTIDE SEQUENCE [LARGE SCALE GENOMIC DNA]</scope>
    <source>
        <strain evidence="18">CG11_big_fil_rev_8_21_14_0_20_45_26</strain>
    </source>
</reference>
<sequence>MKQERINEIYGVLFLLAGLFILIGLLFHNPSDHPYYTSVPNQTIENPTGIIGAYVAHYLLLAFGLSVYSVPFLFLFWSGCFFLQKTPNQKLIEFVGIIVAIFSLASLLALVAASAWKVKAGGLIGYLLGNFLEHYFGLVGGVIFSVSCLMLATLLFTDFLLYPIFEKLMGMAKEWFQSRLAKKTIRESKVDAKTKRLKPEKTEEKKSRFGEAIPLRVKQYQAASTDEKEETTPAPEKEKPVLKKITLPPRPKQEERKQASESPAEETIQIPKQAENLSGKYFFPSLDLLASPSRDAQPVSEDFQKNSKILEDTLRDFGIEVKVVEVEQGPVLTRYEIMPAPGVKVTRILSLSDDLALAMKATSIRIIAPIPGKSVVGIEVPNSVTTKVFLKELLQSKEYRNNTHKFRLPLTLGKDTSGKSLVADLSDMPHLLIAGTTGSGKTVCVNAIIAGLLYSKLPDNLKFVMIDPKMVELAVYNNLPHMLTPVVTDIRKAAATLNWVVQEMERRYKLFAQCGIRNIQAFNARPQSKDPELLKDDIPGHLAYIVVVIDELADLVMVAQDKVEGAITRLAQLSRAVGIHLILATQRPSVDVITGVIKANFPARISFKVASKTDSRTVLDANGADQLIGKGDMLFLEPGREKPVRGQAALVTDEEILALVDAFKKQGPPQYHEEIQNIQEGKTVNYGHEKDELYDEAVRVILESKQASVSILQRRLRLGYGRASRIIDMMEEEGIVGPHQGSKPREILVDSVEENVQETS</sequence>
<dbReference type="InterPro" id="IPR002543">
    <property type="entry name" value="FtsK_dom"/>
</dbReference>
<dbReference type="Pfam" id="PF09397">
    <property type="entry name" value="FtsK_gamma"/>
    <property type="match status" value="1"/>
</dbReference>
<evidence type="ECO:0000313" key="19">
    <source>
        <dbReference type="Proteomes" id="UP000230859"/>
    </source>
</evidence>
<dbReference type="SUPFAM" id="SSF46785">
    <property type="entry name" value="Winged helix' DNA-binding domain"/>
    <property type="match status" value="1"/>
</dbReference>
<evidence type="ECO:0000256" key="11">
    <source>
        <dbReference type="ARBA" id="ARBA00023136"/>
    </source>
</evidence>
<gene>
    <name evidence="18" type="ORF">COV74_05240</name>
</gene>
<feature type="transmembrane region" description="Helical" evidence="16">
    <location>
        <begin position="136"/>
        <end position="161"/>
    </location>
</feature>
<evidence type="ECO:0000259" key="17">
    <source>
        <dbReference type="PROSITE" id="PS50901"/>
    </source>
</evidence>
<dbReference type="EMBL" id="PCVY01000047">
    <property type="protein sequence ID" value="PIQ86270.1"/>
    <property type="molecule type" value="Genomic_DNA"/>
</dbReference>
<dbReference type="InterPro" id="IPR041027">
    <property type="entry name" value="FtsK_alpha"/>
</dbReference>
<feature type="transmembrane region" description="Helical" evidence="16">
    <location>
        <begin position="9"/>
        <end position="27"/>
    </location>
</feature>
<keyword evidence="5 16" id="KW-0812">Transmembrane</keyword>
<dbReference type="SMART" id="SM00382">
    <property type="entry name" value="AAA"/>
    <property type="match status" value="1"/>
</dbReference>
<dbReference type="GO" id="GO:0051301">
    <property type="term" value="P:cell division"/>
    <property type="evidence" value="ECO:0007669"/>
    <property type="project" value="UniProtKB-KW"/>
</dbReference>
<evidence type="ECO:0000256" key="13">
    <source>
        <dbReference type="ARBA" id="ARBA00025923"/>
    </source>
</evidence>
<evidence type="ECO:0000256" key="6">
    <source>
        <dbReference type="ARBA" id="ARBA00022741"/>
    </source>
</evidence>
<dbReference type="GO" id="GO:0007059">
    <property type="term" value="P:chromosome segregation"/>
    <property type="evidence" value="ECO:0007669"/>
    <property type="project" value="UniProtKB-KW"/>
</dbReference>
<keyword evidence="3" id="KW-1003">Cell membrane</keyword>
<dbReference type="Gene3D" id="3.40.50.300">
    <property type="entry name" value="P-loop containing nucleotide triphosphate hydrolases"/>
    <property type="match status" value="1"/>
</dbReference>
<dbReference type="Gene3D" id="3.30.980.40">
    <property type="match status" value="1"/>
</dbReference>
<feature type="region of interest" description="Disordered" evidence="15">
    <location>
        <begin position="219"/>
        <end position="268"/>
    </location>
</feature>
<feature type="transmembrane region" description="Helical" evidence="16">
    <location>
        <begin position="55"/>
        <end position="82"/>
    </location>
</feature>
<dbReference type="GO" id="GO:0003677">
    <property type="term" value="F:DNA binding"/>
    <property type="evidence" value="ECO:0007669"/>
    <property type="project" value="UniProtKB-KW"/>
</dbReference>
<dbReference type="PANTHER" id="PTHR22683">
    <property type="entry name" value="SPORULATION PROTEIN RELATED"/>
    <property type="match status" value="1"/>
</dbReference>
<dbReference type="SMART" id="SM00843">
    <property type="entry name" value="Ftsk_gamma"/>
    <property type="match status" value="1"/>
</dbReference>
<evidence type="ECO:0000256" key="2">
    <source>
        <dbReference type="ARBA" id="ARBA00006474"/>
    </source>
</evidence>
<feature type="transmembrane region" description="Helical" evidence="16">
    <location>
        <begin position="94"/>
        <end position="116"/>
    </location>
</feature>
<organism evidence="18 19">
    <name type="scientific">Candidatus Abzuiibacterium crystallinum</name>
    <dbReference type="NCBI Taxonomy" id="1974748"/>
    <lineage>
        <taxon>Bacteria</taxon>
        <taxon>Pseudomonadati</taxon>
        <taxon>Candidatus Omnitrophota</taxon>
        <taxon>Candidatus Abzuiibacterium</taxon>
    </lineage>
</organism>
<comment type="caution">
    <text evidence="18">The sequence shown here is derived from an EMBL/GenBank/DDBJ whole genome shotgun (WGS) entry which is preliminary data.</text>
</comment>
<evidence type="ECO:0000256" key="9">
    <source>
        <dbReference type="ARBA" id="ARBA00022989"/>
    </source>
</evidence>
<evidence type="ECO:0000256" key="7">
    <source>
        <dbReference type="ARBA" id="ARBA00022829"/>
    </source>
</evidence>
<comment type="similarity">
    <text evidence="2">Belongs to the FtsK/SpoIIIE/SftA family.</text>
</comment>
<evidence type="ECO:0000256" key="3">
    <source>
        <dbReference type="ARBA" id="ARBA00022475"/>
    </source>
</evidence>
<dbReference type="InterPro" id="IPR050206">
    <property type="entry name" value="FtsK/SpoIIIE/SftA"/>
</dbReference>
<keyword evidence="8 14" id="KW-0067">ATP-binding</keyword>
<evidence type="ECO:0000313" key="18">
    <source>
        <dbReference type="EMBL" id="PIQ86270.1"/>
    </source>
</evidence>
<dbReference type="Gene3D" id="1.10.10.10">
    <property type="entry name" value="Winged helix-like DNA-binding domain superfamily/Winged helix DNA-binding domain"/>
    <property type="match status" value="1"/>
</dbReference>
<dbReference type="InterPro" id="IPR036390">
    <property type="entry name" value="WH_DNA-bd_sf"/>
</dbReference>
<comment type="subunit">
    <text evidence="13">Homohexamer. Forms a ring that surrounds DNA.</text>
</comment>
<dbReference type="GO" id="GO:0005886">
    <property type="term" value="C:plasma membrane"/>
    <property type="evidence" value="ECO:0007669"/>
    <property type="project" value="UniProtKB-SubCell"/>
</dbReference>
<keyword evidence="11 16" id="KW-0472">Membrane</keyword>
<evidence type="ECO:0000256" key="16">
    <source>
        <dbReference type="SAM" id="Phobius"/>
    </source>
</evidence>